<dbReference type="InterPro" id="IPR029058">
    <property type="entry name" value="AB_hydrolase_fold"/>
</dbReference>
<dbReference type="InterPro" id="IPR045889">
    <property type="entry name" value="MES/HNL"/>
</dbReference>
<feature type="domain" description="AB hydrolase-1" evidence="1">
    <location>
        <begin position="12"/>
        <end position="277"/>
    </location>
</feature>
<keyword evidence="3" id="KW-1185">Reference proteome</keyword>
<accession>A0ABT0YVP5</accession>
<protein>
    <submittedName>
        <fullName evidence="2">Alpha/beta fold hydrolase</fullName>
    </submittedName>
</protein>
<dbReference type="SUPFAM" id="SSF53474">
    <property type="entry name" value="alpha/beta-Hydrolases"/>
    <property type="match status" value="1"/>
</dbReference>
<proteinExistence type="predicted"/>
<dbReference type="Proteomes" id="UP001165541">
    <property type="component" value="Unassembled WGS sequence"/>
</dbReference>
<dbReference type="PANTHER" id="PTHR10992">
    <property type="entry name" value="METHYLESTERASE FAMILY MEMBER"/>
    <property type="match status" value="1"/>
</dbReference>
<dbReference type="PANTHER" id="PTHR10992:SF1086">
    <property type="entry name" value="AB HYDROLASE-1 DOMAIN-CONTAINING PROTEIN"/>
    <property type="match status" value="1"/>
</dbReference>
<evidence type="ECO:0000313" key="3">
    <source>
        <dbReference type="Proteomes" id="UP001165541"/>
    </source>
</evidence>
<dbReference type="GO" id="GO:0016787">
    <property type="term" value="F:hydrolase activity"/>
    <property type="evidence" value="ECO:0007669"/>
    <property type="project" value="UniProtKB-KW"/>
</dbReference>
<sequence>MTDTPTAITAAVLVHGAWHGAWTYERIVPLLAAHGVFAVARDLPAHGLNARFPAGYTTGAWSATSPSPAADVTLDDYVDSVVDTVAHVRALGFERLMLVGHSMGGIVVSAVAERVPEWLSRIVYLTAFMPATGVPAVTYIGAPENAGERVGGQFVADPRVVGALRIDHRSRDAAYLAQTRAAFFGDVDEASWQAVSQLLTPDVPAAPMATPISLSRERWGALPRHYIHCLRDEAIRPALQQRFIAEADACTPGNRTVVHTLDTSHSPFLSQPGRLADLLADIARH</sequence>
<gene>
    <name evidence="2" type="ORF">M8A51_25110</name>
</gene>
<reference evidence="2" key="1">
    <citation type="submission" date="2022-05" db="EMBL/GenBank/DDBJ databases">
        <title>Schlegelella sp. nov., isolated from mangrove soil.</title>
        <authorList>
            <person name="Liu Y."/>
            <person name="Ge X."/>
            <person name="Liu W."/>
        </authorList>
    </citation>
    <scope>NUCLEOTIDE SEQUENCE</scope>
    <source>
        <strain evidence="2">S2-27</strain>
    </source>
</reference>
<keyword evidence="2" id="KW-0378">Hydrolase</keyword>
<evidence type="ECO:0000313" key="2">
    <source>
        <dbReference type="EMBL" id="MCM5682823.1"/>
    </source>
</evidence>
<dbReference type="Pfam" id="PF12697">
    <property type="entry name" value="Abhydrolase_6"/>
    <property type="match status" value="1"/>
</dbReference>
<dbReference type="InterPro" id="IPR000073">
    <property type="entry name" value="AB_hydrolase_1"/>
</dbReference>
<dbReference type="Gene3D" id="3.40.50.1820">
    <property type="entry name" value="alpha/beta hydrolase"/>
    <property type="match status" value="1"/>
</dbReference>
<dbReference type="EMBL" id="JAMKFE010000024">
    <property type="protein sequence ID" value="MCM5682823.1"/>
    <property type="molecule type" value="Genomic_DNA"/>
</dbReference>
<comment type="caution">
    <text evidence="2">The sequence shown here is derived from an EMBL/GenBank/DDBJ whole genome shotgun (WGS) entry which is preliminary data.</text>
</comment>
<name>A0ABT0YVP5_9BURK</name>
<organism evidence="2 3">
    <name type="scientific">Caldimonas mangrovi</name>
    <dbReference type="NCBI Taxonomy" id="2944811"/>
    <lineage>
        <taxon>Bacteria</taxon>
        <taxon>Pseudomonadati</taxon>
        <taxon>Pseudomonadota</taxon>
        <taxon>Betaproteobacteria</taxon>
        <taxon>Burkholderiales</taxon>
        <taxon>Sphaerotilaceae</taxon>
        <taxon>Caldimonas</taxon>
    </lineage>
</organism>
<evidence type="ECO:0000259" key="1">
    <source>
        <dbReference type="Pfam" id="PF12697"/>
    </source>
</evidence>